<dbReference type="GeneID" id="63762949"/>
<dbReference type="AlphaFoldDB" id="A0A1L9TL68"/>
<dbReference type="VEuPathDB" id="FungiDB:ASPSYDRAFT_44611"/>
<evidence type="ECO:0000256" key="7">
    <source>
        <dbReference type="ARBA" id="ARBA00023180"/>
    </source>
</evidence>
<protein>
    <recommendedName>
        <fullName evidence="10">glycogenin glucosyltransferase</fullName>
        <ecNumber evidence="10">2.4.1.186</ecNumber>
    </recommendedName>
</protein>
<evidence type="ECO:0000256" key="8">
    <source>
        <dbReference type="ARBA" id="ARBA00023211"/>
    </source>
</evidence>
<dbReference type="RefSeq" id="XP_040703986.1">
    <property type="nucleotide sequence ID" value="XM_040846876.1"/>
</dbReference>
<keyword evidence="4" id="KW-0808">Transferase</keyword>
<keyword evidence="8" id="KW-0464">Manganese</keyword>
<dbReference type="SUPFAM" id="SSF53448">
    <property type="entry name" value="Nucleotide-diphospho-sugar transferases"/>
    <property type="match status" value="1"/>
</dbReference>
<feature type="region of interest" description="Disordered" evidence="14">
    <location>
        <begin position="307"/>
        <end position="352"/>
    </location>
</feature>
<keyword evidence="3" id="KW-0963">Cytoplasm</keyword>
<evidence type="ECO:0000313" key="16">
    <source>
        <dbReference type="Proteomes" id="UP000184356"/>
    </source>
</evidence>
<sequence length="713" mass="80387">MLTPEGAVYCTLLLSDNYLPGAVVLAHSLRDNGSRAKLVALYTPDTLQASTINELQAVYDILIPVYRMTNHTPANLWLMERPDLIATFTKIELWRQTQFERIVYIDSDVVAIRAPEELLELDVDFAAAPDVGWPDCFNSGVMVLRPNMQDYFALKALAERGISFDGADQGLLNMHFRDWHRLSFTYNCTPSANYQYIPAYKHFQSTISLVHFIGSQKPWNVSRHVTPFDSPFNQLLGRWWTIYDRHYYPIAIEQIQPDTRTAIPQILYTDESVSETHVQTSHETVQQQYSEQASVVAIAAPQTDIPSGPQLEYHTCEQTSNETTQLSYLPGLSDVTLPTEQPSERHDEPAHQPVISVVPQYVRGEEHVKTYIQQHHQDRTQRFTQPTPTQGPSISSEQVHPLGHGDSHHPQPQAPIETQRTPSPQPLPQEGPTFEAPQAEWDASREPPPLYSKPEGIALATKTYTMSDDHQLFQPPASYPEAPKNMYYQVPAVKPEPKKLTQIFPWEKNAPKPTRVFADEQPQTQRKPSPISAKEDSRTSQSPHQTSWKSDVPTLPSESWDTYSRSNAWDEVPEIQQYIQSIQGPRKGSVQVLSGGSSQQKTSTLTPTRQPGHDISTQITDFPSEIERPSLPVTPAPIHRAPATGSPDEFTTDQLPAAEGVPSQEDWVGLTVDVFLHLLRATYLYWEFTESFSPSRAVAPAAERRLGQFRFAG</sequence>
<evidence type="ECO:0000256" key="2">
    <source>
        <dbReference type="ARBA" id="ARBA00004496"/>
    </source>
</evidence>
<comment type="subcellular location">
    <subcellularLocation>
        <location evidence="2">Cytoplasm</location>
    </subcellularLocation>
</comment>
<feature type="region of interest" description="Disordered" evidence="14">
    <location>
        <begin position="509"/>
        <end position="563"/>
    </location>
</feature>
<feature type="compositionally biased region" description="Polar residues" evidence="14">
    <location>
        <begin position="539"/>
        <end position="549"/>
    </location>
</feature>
<organism evidence="15 16">
    <name type="scientific">Aspergillus sydowii CBS 593.65</name>
    <dbReference type="NCBI Taxonomy" id="1036612"/>
    <lineage>
        <taxon>Eukaryota</taxon>
        <taxon>Fungi</taxon>
        <taxon>Dikarya</taxon>
        <taxon>Ascomycota</taxon>
        <taxon>Pezizomycotina</taxon>
        <taxon>Eurotiomycetes</taxon>
        <taxon>Eurotiomycetidae</taxon>
        <taxon>Eurotiales</taxon>
        <taxon>Aspergillaceae</taxon>
        <taxon>Aspergillus</taxon>
        <taxon>Aspergillus subgen. Nidulantes</taxon>
    </lineage>
</organism>
<dbReference type="PANTHER" id="PTHR11183">
    <property type="entry name" value="GLYCOGENIN SUBFAMILY MEMBER"/>
    <property type="match status" value="1"/>
</dbReference>
<proteinExistence type="inferred from homology"/>
<evidence type="ECO:0000256" key="5">
    <source>
        <dbReference type="ARBA" id="ARBA00022723"/>
    </source>
</evidence>
<evidence type="ECO:0000313" key="15">
    <source>
        <dbReference type="EMBL" id="OJJ60180.1"/>
    </source>
</evidence>
<dbReference type="Pfam" id="PF01501">
    <property type="entry name" value="Glyco_transf_8"/>
    <property type="match status" value="1"/>
</dbReference>
<evidence type="ECO:0000256" key="10">
    <source>
        <dbReference type="ARBA" id="ARBA00038934"/>
    </source>
</evidence>
<dbReference type="InterPro" id="IPR002495">
    <property type="entry name" value="Glyco_trans_8"/>
</dbReference>
<dbReference type="Gene3D" id="3.90.550.10">
    <property type="entry name" value="Spore Coat Polysaccharide Biosynthesis Protein SpsA, Chain A"/>
    <property type="match status" value="1"/>
</dbReference>
<reference evidence="16" key="1">
    <citation type="journal article" date="2017" name="Genome Biol.">
        <title>Comparative genomics reveals high biological diversity and specific adaptations in the industrially and medically important fungal genus Aspergillus.</title>
        <authorList>
            <person name="de Vries R.P."/>
            <person name="Riley R."/>
            <person name="Wiebenga A."/>
            <person name="Aguilar-Osorio G."/>
            <person name="Amillis S."/>
            <person name="Uchima C.A."/>
            <person name="Anderluh G."/>
            <person name="Asadollahi M."/>
            <person name="Askin M."/>
            <person name="Barry K."/>
            <person name="Battaglia E."/>
            <person name="Bayram O."/>
            <person name="Benocci T."/>
            <person name="Braus-Stromeyer S.A."/>
            <person name="Caldana C."/>
            <person name="Canovas D."/>
            <person name="Cerqueira G.C."/>
            <person name="Chen F."/>
            <person name="Chen W."/>
            <person name="Choi C."/>
            <person name="Clum A."/>
            <person name="Dos Santos R.A."/>
            <person name="Damasio A.R."/>
            <person name="Diallinas G."/>
            <person name="Emri T."/>
            <person name="Fekete E."/>
            <person name="Flipphi M."/>
            <person name="Freyberg S."/>
            <person name="Gallo A."/>
            <person name="Gournas C."/>
            <person name="Habgood R."/>
            <person name="Hainaut M."/>
            <person name="Harispe M.L."/>
            <person name="Henrissat B."/>
            <person name="Hilden K.S."/>
            <person name="Hope R."/>
            <person name="Hossain A."/>
            <person name="Karabika E."/>
            <person name="Karaffa L."/>
            <person name="Karanyi Z."/>
            <person name="Krasevec N."/>
            <person name="Kuo A."/>
            <person name="Kusch H."/>
            <person name="LaButti K."/>
            <person name="Lagendijk E.L."/>
            <person name="Lapidus A."/>
            <person name="Levasseur A."/>
            <person name="Lindquist E."/>
            <person name="Lipzen A."/>
            <person name="Logrieco A.F."/>
            <person name="MacCabe A."/>
            <person name="Maekelae M.R."/>
            <person name="Malavazi I."/>
            <person name="Melin P."/>
            <person name="Meyer V."/>
            <person name="Mielnichuk N."/>
            <person name="Miskei M."/>
            <person name="Molnar A.P."/>
            <person name="Mule G."/>
            <person name="Ngan C.Y."/>
            <person name="Orejas M."/>
            <person name="Orosz E."/>
            <person name="Ouedraogo J.P."/>
            <person name="Overkamp K.M."/>
            <person name="Park H.-S."/>
            <person name="Perrone G."/>
            <person name="Piumi F."/>
            <person name="Punt P.J."/>
            <person name="Ram A.F."/>
            <person name="Ramon A."/>
            <person name="Rauscher S."/>
            <person name="Record E."/>
            <person name="Riano-Pachon D.M."/>
            <person name="Robert V."/>
            <person name="Roehrig J."/>
            <person name="Ruller R."/>
            <person name="Salamov A."/>
            <person name="Salih N.S."/>
            <person name="Samson R.A."/>
            <person name="Sandor E."/>
            <person name="Sanguinetti M."/>
            <person name="Schuetze T."/>
            <person name="Sepcic K."/>
            <person name="Shelest E."/>
            <person name="Sherlock G."/>
            <person name="Sophianopoulou V."/>
            <person name="Squina F.M."/>
            <person name="Sun H."/>
            <person name="Susca A."/>
            <person name="Todd R.B."/>
            <person name="Tsang A."/>
            <person name="Unkles S.E."/>
            <person name="van de Wiele N."/>
            <person name="van Rossen-Uffink D."/>
            <person name="Oliveira J.V."/>
            <person name="Vesth T.C."/>
            <person name="Visser J."/>
            <person name="Yu J.-H."/>
            <person name="Zhou M."/>
            <person name="Andersen M.R."/>
            <person name="Archer D.B."/>
            <person name="Baker S.E."/>
            <person name="Benoit I."/>
            <person name="Brakhage A.A."/>
            <person name="Braus G.H."/>
            <person name="Fischer R."/>
            <person name="Frisvad J.C."/>
            <person name="Goldman G.H."/>
            <person name="Houbraken J."/>
            <person name="Oakley B."/>
            <person name="Pocsi I."/>
            <person name="Scazzocchio C."/>
            <person name="Seiboth B."/>
            <person name="vanKuyk P.A."/>
            <person name="Wortman J."/>
            <person name="Dyer P.S."/>
            <person name="Grigoriev I.V."/>
        </authorList>
    </citation>
    <scope>NUCLEOTIDE SEQUENCE [LARGE SCALE GENOMIC DNA]</scope>
    <source>
        <strain evidence="16">CBS 593.65</strain>
    </source>
</reference>
<evidence type="ECO:0000256" key="4">
    <source>
        <dbReference type="ARBA" id="ARBA00022679"/>
    </source>
</evidence>
<evidence type="ECO:0000256" key="11">
    <source>
        <dbReference type="ARBA" id="ARBA00050886"/>
    </source>
</evidence>
<dbReference type="GO" id="GO:0046872">
    <property type="term" value="F:metal ion binding"/>
    <property type="evidence" value="ECO:0007669"/>
    <property type="project" value="UniProtKB-KW"/>
</dbReference>
<dbReference type="InterPro" id="IPR029044">
    <property type="entry name" value="Nucleotide-diphossugar_trans"/>
</dbReference>
<feature type="compositionally biased region" description="Basic and acidic residues" evidence="14">
    <location>
        <begin position="372"/>
        <end position="381"/>
    </location>
</feature>
<dbReference type="FunFam" id="3.90.550.10:FF:000092">
    <property type="entry name" value="Glycogenin 2"/>
    <property type="match status" value="1"/>
</dbReference>
<dbReference type="OrthoDB" id="2014201at2759"/>
<comment type="catalytic activity">
    <reaction evidence="11">
        <text>[1,4-alpha-D-glucosyl](n)-L-tyrosyl-[glycogenin] + UDP-alpha-D-glucose = [1,4-alpha-D-glucosyl](n+1)-L-tyrosyl-[glycogenin] + UDP + H(+)</text>
        <dbReference type="Rhea" id="RHEA:56560"/>
        <dbReference type="Rhea" id="RHEA-COMP:14606"/>
        <dbReference type="Rhea" id="RHEA-COMP:14607"/>
        <dbReference type="ChEBI" id="CHEBI:15378"/>
        <dbReference type="ChEBI" id="CHEBI:58223"/>
        <dbReference type="ChEBI" id="CHEBI:58885"/>
        <dbReference type="ChEBI" id="CHEBI:140574"/>
        <dbReference type="EC" id="2.4.1.186"/>
    </reaction>
</comment>
<feature type="region of interest" description="Disordered" evidence="14">
    <location>
        <begin position="586"/>
        <end position="614"/>
    </location>
</feature>
<feature type="compositionally biased region" description="Polar residues" evidence="14">
    <location>
        <begin position="601"/>
        <end position="614"/>
    </location>
</feature>
<name>A0A1L9TL68_9EURO</name>
<evidence type="ECO:0000256" key="6">
    <source>
        <dbReference type="ARBA" id="ARBA00023056"/>
    </source>
</evidence>
<evidence type="ECO:0000256" key="1">
    <source>
        <dbReference type="ARBA" id="ARBA00001936"/>
    </source>
</evidence>
<dbReference type="GO" id="GO:0005737">
    <property type="term" value="C:cytoplasm"/>
    <property type="evidence" value="ECO:0007669"/>
    <property type="project" value="UniProtKB-SubCell"/>
</dbReference>
<evidence type="ECO:0000256" key="3">
    <source>
        <dbReference type="ARBA" id="ARBA00022490"/>
    </source>
</evidence>
<evidence type="ECO:0000256" key="13">
    <source>
        <dbReference type="ARBA" id="ARBA00057883"/>
    </source>
</evidence>
<dbReference type="Proteomes" id="UP000184356">
    <property type="component" value="Unassembled WGS sequence"/>
</dbReference>
<gene>
    <name evidence="15" type="ORF">ASPSYDRAFT_44611</name>
</gene>
<dbReference type="CDD" id="cd02537">
    <property type="entry name" value="GT8_Glycogenin"/>
    <property type="match status" value="1"/>
</dbReference>
<evidence type="ECO:0000256" key="14">
    <source>
        <dbReference type="SAM" id="MobiDB-lite"/>
    </source>
</evidence>
<accession>A0A1L9TL68</accession>
<dbReference type="EMBL" id="KV878585">
    <property type="protein sequence ID" value="OJJ60180.1"/>
    <property type="molecule type" value="Genomic_DNA"/>
</dbReference>
<feature type="region of interest" description="Disordered" evidence="14">
    <location>
        <begin position="372"/>
        <end position="434"/>
    </location>
</feature>
<evidence type="ECO:0000256" key="9">
    <source>
        <dbReference type="ARBA" id="ARBA00038162"/>
    </source>
</evidence>
<comment type="function">
    <text evidence="13">Self-glucosylating initiator of glycogen synthesis. It catalyzes the formation of a short alpha (1,4)-glucosyl chain covalently attached via a glucose 1-O-tyrosyl linkage to internal tyrosine residues and these chains act as primers for the elongation reaction catalyzed by glycogen synthase.</text>
</comment>
<keyword evidence="16" id="KW-1185">Reference proteome</keyword>
<dbReference type="EC" id="2.4.1.186" evidence="10"/>
<comment type="catalytic activity">
    <reaction evidence="12">
        <text>L-tyrosyl-[glycogenin] + UDP-alpha-D-glucose = alpha-D-glucosyl-L-tyrosyl-[glycogenin] + UDP + H(+)</text>
        <dbReference type="Rhea" id="RHEA:23360"/>
        <dbReference type="Rhea" id="RHEA-COMP:14604"/>
        <dbReference type="Rhea" id="RHEA-COMP:14605"/>
        <dbReference type="ChEBI" id="CHEBI:15378"/>
        <dbReference type="ChEBI" id="CHEBI:46858"/>
        <dbReference type="ChEBI" id="CHEBI:58223"/>
        <dbReference type="ChEBI" id="CHEBI:58885"/>
        <dbReference type="ChEBI" id="CHEBI:140573"/>
        <dbReference type="EC" id="2.4.1.186"/>
    </reaction>
</comment>
<dbReference type="STRING" id="1036612.A0A1L9TL68"/>
<feature type="compositionally biased region" description="Low complexity" evidence="14">
    <location>
        <begin position="588"/>
        <end position="600"/>
    </location>
</feature>
<comment type="similarity">
    <text evidence="9">Belongs to the glycosyltransferase 8 family. Glycogenin subfamily.</text>
</comment>
<comment type="cofactor">
    <cofactor evidence="1">
        <name>Mn(2+)</name>
        <dbReference type="ChEBI" id="CHEBI:29035"/>
    </cofactor>
</comment>
<feature type="compositionally biased region" description="Polar residues" evidence="14">
    <location>
        <begin position="316"/>
        <end position="327"/>
    </location>
</feature>
<evidence type="ECO:0000256" key="12">
    <source>
        <dbReference type="ARBA" id="ARBA00052293"/>
    </source>
</evidence>
<keyword evidence="6" id="KW-0320">Glycogen biosynthesis</keyword>
<keyword evidence="7" id="KW-0325">Glycoprotein</keyword>
<dbReference type="GO" id="GO:0008466">
    <property type="term" value="F:glycogenin glucosyltransferase activity"/>
    <property type="evidence" value="ECO:0007669"/>
    <property type="project" value="UniProtKB-EC"/>
</dbReference>
<dbReference type="GO" id="GO:0005978">
    <property type="term" value="P:glycogen biosynthetic process"/>
    <property type="evidence" value="ECO:0007669"/>
    <property type="project" value="UniProtKB-KW"/>
</dbReference>
<dbReference type="InterPro" id="IPR050587">
    <property type="entry name" value="GNT1/Glycosyltrans_8"/>
</dbReference>
<keyword evidence="5" id="KW-0479">Metal-binding</keyword>